<name>A0AAV6JMA8_9ERIC</name>
<gene>
    <name evidence="1" type="ORF">RHGRI_021954</name>
</gene>
<comment type="caution">
    <text evidence="1">The sequence shown here is derived from an EMBL/GenBank/DDBJ whole genome shotgun (WGS) entry which is preliminary data.</text>
</comment>
<dbReference type="AlphaFoldDB" id="A0AAV6JMA8"/>
<evidence type="ECO:0000313" key="2">
    <source>
        <dbReference type="Proteomes" id="UP000823749"/>
    </source>
</evidence>
<protein>
    <submittedName>
        <fullName evidence="1">Uncharacterized protein</fullName>
    </submittedName>
</protein>
<organism evidence="1 2">
    <name type="scientific">Rhododendron griersonianum</name>
    <dbReference type="NCBI Taxonomy" id="479676"/>
    <lineage>
        <taxon>Eukaryota</taxon>
        <taxon>Viridiplantae</taxon>
        <taxon>Streptophyta</taxon>
        <taxon>Embryophyta</taxon>
        <taxon>Tracheophyta</taxon>
        <taxon>Spermatophyta</taxon>
        <taxon>Magnoliopsida</taxon>
        <taxon>eudicotyledons</taxon>
        <taxon>Gunneridae</taxon>
        <taxon>Pentapetalae</taxon>
        <taxon>asterids</taxon>
        <taxon>Ericales</taxon>
        <taxon>Ericaceae</taxon>
        <taxon>Ericoideae</taxon>
        <taxon>Rhodoreae</taxon>
        <taxon>Rhododendron</taxon>
    </lineage>
</organism>
<dbReference type="Proteomes" id="UP000823749">
    <property type="component" value="Chromosome 7"/>
</dbReference>
<dbReference type="EMBL" id="JACTNZ010000007">
    <property type="protein sequence ID" value="KAG5542262.1"/>
    <property type="molecule type" value="Genomic_DNA"/>
</dbReference>
<accession>A0AAV6JMA8</accession>
<proteinExistence type="predicted"/>
<evidence type="ECO:0000313" key="1">
    <source>
        <dbReference type="EMBL" id="KAG5542262.1"/>
    </source>
</evidence>
<sequence length="111" mass="12731">MELIITIPIIHVPVQLLNYHFTAEGQKTIAVVAKRQETNQLTYEAHKNFVRDYNELLGLGDNLEWTFESNLVFSLEAVVRNRQFICALQYLTTCRDACPVYGTNCSSLHLL</sequence>
<keyword evidence="2" id="KW-1185">Reference proteome</keyword>
<reference evidence="1" key="1">
    <citation type="submission" date="2020-08" db="EMBL/GenBank/DDBJ databases">
        <title>Plant Genome Project.</title>
        <authorList>
            <person name="Zhang R.-G."/>
        </authorList>
    </citation>
    <scope>NUCLEOTIDE SEQUENCE</scope>
    <source>
        <strain evidence="1">WSP0</strain>
        <tissue evidence="1">Leaf</tissue>
    </source>
</reference>